<keyword evidence="2" id="KW-1185">Reference proteome</keyword>
<name>A0A4P9W1B4_9FUNG</name>
<sequence length="297" mass="33094">MFAPQFTTSGCFSPVSSYGMGQTTSGCVSPYGQEDIYSTTPFAFGRTSALTSGLRRPQFDLSGLGFSGVGTSRGLGQVGIYGQQPAFGRNVYGARGIYSQQPAFDRNVCGTHNIYDQLPAVYSGLGTTGIRGQQSALNLTTLHDRNEIVQDLLDDRRRDFQHDDIVEDMIRQRRFNSLTDDLIEDIMVGQPVHPAELVDVLARDRAAEILVGLWVQRTNAERRANRKTDDVIANLARRGIHRAVPHPVTDILDIYNARRDDVWESQADRIIDHLQNQANMVSSRRAAPRFGAQKWSY</sequence>
<organism evidence="1 2">
    <name type="scientific">Blyttiomyces helicus</name>
    <dbReference type="NCBI Taxonomy" id="388810"/>
    <lineage>
        <taxon>Eukaryota</taxon>
        <taxon>Fungi</taxon>
        <taxon>Fungi incertae sedis</taxon>
        <taxon>Chytridiomycota</taxon>
        <taxon>Chytridiomycota incertae sedis</taxon>
        <taxon>Chytridiomycetes</taxon>
        <taxon>Chytridiomycetes incertae sedis</taxon>
        <taxon>Blyttiomyces</taxon>
    </lineage>
</organism>
<dbReference type="Proteomes" id="UP000269721">
    <property type="component" value="Unassembled WGS sequence"/>
</dbReference>
<evidence type="ECO:0000313" key="2">
    <source>
        <dbReference type="Proteomes" id="UP000269721"/>
    </source>
</evidence>
<protein>
    <submittedName>
        <fullName evidence="1">Uncharacterized protein</fullName>
    </submittedName>
</protein>
<evidence type="ECO:0000313" key="1">
    <source>
        <dbReference type="EMBL" id="RKO85442.1"/>
    </source>
</evidence>
<dbReference type="EMBL" id="KZ999074">
    <property type="protein sequence ID" value="RKO85442.1"/>
    <property type="molecule type" value="Genomic_DNA"/>
</dbReference>
<dbReference type="AlphaFoldDB" id="A0A4P9W1B4"/>
<reference evidence="2" key="1">
    <citation type="journal article" date="2018" name="Nat. Microbiol.">
        <title>Leveraging single-cell genomics to expand the fungal tree of life.</title>
        <authorList>
            <person name="Ahrendt S.R."/>
            <person name="Quandt C.A."/>
            <person name="Ciobanu D."/>
            <person name="Clum A."/>
            <person name="Salamov A."/>
            <person name="Andreopoulos B."/>
            <person name="Cheng J.F."/>
            <person name="Woyke T."/>
            <person name="Pelin A."/>
            <person name="Henrissat B."/>
            <person name="Reynolds N.K."/>
            <person name="Benny G.L."/>
            <person name="Smith M.E."/>
            <person name="James T.Y."/>
            <person name="Grigoriev I.V."/>
        </authorList>
    </citation>
    <scope>NUCLEOTIDE SEQUENCE [LARGE SCALE GENOMIC DNA]</scope>
</reference>
<gene>
    <name evidence="1" type="ORF">BDK51DRAFT_39625</name>
</gene>
<accession>A0A4P9W1B4</accession>
<proteinExistence type="predicted"/>